<evidence type="ECO:0000256" key="9">
    <source>
        <dbReference type="ARBA" id="ARBA00023125"/>
    </source>
</evidence>
<comment type="function">
    <text evidence="12 13">The RecF protein is involved in DNA metabolism; it is required for DNA replication and normal SOS inducibility. RecF binds preferentially to single-stranded, linear DNA. It also seems to bind ATP.</text>
</comment>
<evidence type="ECO:0000256" key="12">
    <source>
        <dbReference type="HAMAP-Rule" id="MF_00365"/>
    </source>
</evidence>
<dbReference type="PANTHER" id="PTHR32182:SF0">
    <property type="entry name" value="DNA REPLICATION AND REPAIR PROTEIN RECF"/>
    <property type="match status" value="1"/>
</dbReference>
<evidence type="ECO:0000259" key="14">
    <source>
        <dbReference type="Pfam" id="PF02463"/>
    </source>
</evidence>
<gene>
    <name evidence="12 15" type="primary">recF</name>
    <name evidence="15" type="ORF">JQM67_09360</name>
</gene>
<dbReference type="InterPro" id="IPR027417">
    <property type="entry name" value="P-loop_NTPase"/>
</dbReference>
<name>A0ABS9CPR2_9FIRM</name>
<dbReference type="Pfam" id="PF02463">
    <property type="entry name" value="SMC_N"/>
    <property type="match status" value="1"/>
</dbReference>
<comment type="similarity">
    <text evidence="2 12 13">Belongs to the RecF family.</text>
</comment>
<comment type="subcellular location">
    <subcellularLocation>
        <location evidence="1 12 13">Cytoplasm</location>
    </subcellularLocation>
</comment>
<keyword evidence="7 12" id="KW-0227">DNA damage</keyword>
<dbReference type="Gene3D" id="1.20.1050.90">
    <property type="entry name" value="RecF/RecN/SMC, N-terminal domain"/>
    <property type="match status" value="1"/>
</dbReference>
<feature type="binding site" evidence="12">
    <location>
        <begin position="30"/>
        <end position="37"/>
    </location>
    <ligand>
        <name>ATP</name>
        <dbReference type="ChEBI" id="CHEBI:30616"/>
    </ligand>
</feature>
<evidence type="ECO:0000256" key="3">
    <source>
        <dbReference type="ARBA" id="ARBA00020170"/>
    </source>
</evidence>
<feature type="domain" description="RecF/RecN/SMC N-terminal" evidence="14">
    <location>
        <begin position="3"/>
        <end position="363"/>
    </location>
</feature>
<reference evidence="15 16" key="1">
    <citation type="submission" date="2020-12" db="EMBL/GenBank/DDBJ databases">
        <title>Whole genome sequences of gut porcine anaerobes.</title>
        <authorList>
            <person name="Kubasova T."/>
            <person name="Jahodarova E."/>
            <person name="Rychlik I."/>
        </authorList>
    </citation>
    <scope>NUCLEOTIDE SEQUENCE [LARGE SCALE GENOMIC DNA]</scope>
    <source>
        <strain evidence="15 16">An867</strain>
    </source>
</reference>
<keyword evidence="10 12" id="KW-0234">DNA repair</keyword>
<accession>A0ABS9CPR2</accession>
<dbReference type="EMBL" id="JAFBIT010000002">
    <property type="protein sequence ID" value="MCF2652812.1"/>
    <property type="molecule type" value="Genomic_DNA"/>
</dbReference>
<dbReference type="InterPro" id="IPR018078">
    <property type="entry name" value="DNA-binding_RecF_CS"/>
</dbReference>
<keyword evidence="8 12" id="KW-0067">ATP-binding</keyword>
<evidence type="ECO:0000256" key="11">
    <source>
        <dbReference type="ARBA" id="ARBA00023236"/>
    </source>
</evidence>
<dbReference type="InterPro" id="IPR001238">
    <property type="entry name" value="DNA-binding_RecF"/>
</dbReference>
<dbReference type="NCBIfam" id="TIGR00611">
    <property type="entry name" value="recf"/>
    <property type="match status" value="1"/>
</dbReference>
<dbReference type="PANTHER" id="PTHR32182">
    <property type="entry name" value="DNA REPLICATION AND REPAIR PROTEIN RECF"/>
    <property type="match status" value="1"/>
</dbReference>
<organism evidence="15 16">
    <name type="scientific">Anaeromassilibacillus senegalensis</name>
    <dbReference type="NCBI Taxonomy" id="1673717"/>
    <lineage>
        <taxon>Bacteria</taxon>
        <taxon>Bacillati</taxon>
        <taxon>Bacillota</taxon>
        <taxon>Clostridia</taxon>
        <taxon>Eubacteriales</taxon>
        <taxon>Acutalibacteraceae</taxon>
        <taxon>Anaeromassilibacillus</taxon>
    </lineage>
</organism>
<evidence type="ECO:0000256" key="1">
    <source>
        <dbReference type="ARBA" id="ARBA00004496"/>
    </source>
</evidence>
<evidence type="ECO:0000256" key="7">
    <source>
        <dbReference type="ARBA" id="ARBA00022763"/>
    </source>
</evidence>
<dbReference type="RefSeq" id="WP_235323838.1">
    <property type="nucleotide sequence ID" value="NZ_JAFBIT010000002.1"/>
</dbReference>
<dbReference type="SUPFAM" id="SSF52540">
    <property type="entry name" value="P-loop containing nucleoside triphosphate hydrolases"/>
    <property type="match status" value="1"/>
</dbReference>
<protein>
    <recommendedName>
        <fullName evidence="3 12">DNA replication and repair protein RecF</fullName>
    </recommendedName>
</protein>
<keyword evidence="6 12" id="KW-0547">Nucleotide-binding</keyword>
<evidence type="ECO:0000256" key="8">
    <source>
        <dbReference type="ARBA" id="ARBA00022840"/>
    </source>
</evidence>
<keyword evidence="11 12" id="KW-0742">SOS response</keyword>
<proteinExistence type="inferred from homology"/>
<keyword evidence="16" id="KW-1185">Reference proteome</keyword>
<keyword evidence="5 12" id="KW-0235">DNA replication</keyword>
<dbReference type="HAMAP" id="MF_00365">
    <property type="entry name" value="RecF"/>
    <property type="match status" value="1"/>
</dbReference>
<evidence type="ECO:0000256" key="5">
    <source>
        <dbReference type="ARBA" id="ARBA00022705"/>
    </source>
</evidence>
<sequence length="377" mass="42007">MNVTRLGFAHFRNLRDGEIRPCDTINVIYGSNAQGKTNLLEAVWLFTGGHSFRGAKDGELPVLENGRNAALASLTMTVFTEGREQELQLLFKNGRRESVINGVEKRTGSALVGKFCAVIFSPEHLLLVKEGPARRRAFIDGALCQMKPAFARVLTNYNKALAQRNALLKDILRHPELRDTLDIWDQRLILFGTEVILERIAFCRALAPKASEIYGGIAKEKERVSFSYAPFGGANTREEIAAKFFSALKSAQSTDIRTGFTSAGPHRDDLSIEINGLSARTYGSQGQQRSIVLALKLAEADILFQKTGERPVILLDDVMSELDMSRRDYLLNHLDGRQVFITCCDPETVRLMERGRGFFVENGHVKNTVLETDSVVQ</sequence>
<evidence type="ECO:0000313" key="16">
    <source>
        <dbReference type="Proteomes" id="UP001299220"/>
    </source>
</evidence>
<keyword evidence="4 12" id="KW-0963">Cytoplasm</keyword>
<evidence type="ECO:0000256" key="10">
    <source>
        <dbReference type="ARBA" id="ARBA00023204"/>
    </source>
</evidence>
<dbReference type="Proteomes" id="UP001299220">
    <property type="component" value="Unassembled WGS sequence"/>
</dbReference>
<dbReference type="InterPro" id="IPR003395">
    <property type="entry name" value="RecF/RecN/SMC_N"/>
</dbReference>
<dbReference type="Gene3D" id="3.40.50.300">
    <property type="entry name" value="P-loop containing nucleotide triphosphate hydrolases"/>
    <property type="match status" value="1"/>
</dbReference>
<evidence type="ECO:0000256" key="2">
    <source>
        <dbReference type="ARBA" id="ARBA00008016"/>
    </source>
</evidence>
<comment type="caution">
    <text evidence="15">The sequence shown here is derived from an EMBL/GenBank/DDBJ whole genome shotgun (WGS) entry which is preliminary data.</text>
</comment>
<dbReference type="PROSITE" id="PS00617">
    <property type="entry name" value="RECF_1"/>
    <property type="match status" value="1"/>
</dbReference>
<keyword evidence="9 12" id="KW-0238">DNA-binding</keyword>
<evidence type="ECO:0000256" key="4">
    <source>
        <dbReference type="ARBA" id="ARBA00022490"/>
    </source>
</evidence>
<evidence type="ECO:0000313" key="15">
    <source>
        <dbReference type="EMBL" id="MCF2652812.1"/>
    </source>
</evidence>
<dbReference type="PROSITE" id="PS00618">
    <property type="entry name" value="RECF_2"/>
    <property type="match status" value="1"/>
</dbReference>
<dbReference type="InterPro" id="IPR042174">
    <property type="entry name" value="RecF_2"/>
</dbReference>
<evidence type="ECO:0000256" key="6">
    <source>
        <dbReference type="ARBA" id="ARBA00022741"/>
    </source>
</evidence>
<evidence type="ECO:0000256" key="13">
    <source>
        <dbReference type="RuleBase" id="RU000578"/>
    </source>
</evidence>